<evidence type="ECO:0000313" key="2">
    <source>
        <dbReference type="EMBL" id="KAB2608424.1"/>
    </source>
</evidence>
<name>A0A5N5GCL7_9ROSA</name>
<evidence type="ECO:0000259" key="1">
    <source>
        <dbReference type="Pfam" id="PF03101"/>
    </source>
</evidence>
<reference evidence="3" key="2">
    <citation type="submission" date="2019-10" db="EMBL/GenBank/DDBJ databases">
        <title>A de novo genome assembly of a pear dwarfing rootstock.</title>
        <authorList>
            <person name="Wang F."/>
            <person name="Wang J."/>
            <person name="Li S."/>
            <person name="Zhang Y."/>
            <person name="Fang M."/>
            <person name="Ma L."/>
            <person name="Zhao Y."/>
            <person name="Jiang S."/>
        </authorList>
    </citation>
    <scope>NUCLEOTIDE SEQUENCE [LARGE SCALE GENOMIC DNA]</scope>
</reference>
<dbReference type="Pfam" id="PF03101">
    <property type="entry name" value="FAR1"/>
    <property type="match status" value="1"/>
</dbReference>
<dbReference type="AlphaFoldDB" id="A0A5N5GCL7"/>
<keyword evidence="3" id="KW-1185">Reference proteome</keyword>
<evidence type="ECO:0000313" key="3">
    <source>
        <dbReference type="Proteomes" id="UP000327157"/>
    </source>
</evidence>
<feature type="domain" description="FAR1" evidence="1">
    <location>
        <begin position="37"/>
        <end position="123"/>
    </location>
</feature>
<sequence>MEANEMQVPMENQLEIVADEFKRTICQRFETLDEVLEFYNNYAKEAGFSVQMHSSKKNKDGEITRKEFLCNKQGTNTKEWIGDEQKHHGLTKEGCKARLIVVRSKLGGYAVTIFDEGHNHPMVSPQRHHLLKLHRKVIKYHKILADQLDMANIPPHKKKLTFLDYR</sequence>
<proteinExistence type="predicted"/>
<dbReference type="Proteomes" id="UP000327157">
    <property type="component" value="Chromosome 14"/>
</dbReference>
<dbReference type="PANTHER" id="PTHR46328:SF38">
    <property type="entry name" value="FAR1 DNA-BINDING DOMAIN PROTEIN"/>
    <property type="match status" value="1"/>
</dbReference>
<dbReference type="PANTHER" id="PTHR46328">
    <property type="entry name" value="FAR-RED IMPAIRED RESPONSIVE (FAR1) FAMILY PROTEIN-RELATED"/>
    <property type="match status" value="1"/>
</dbReference>
<reference evidence="2 3" key="1">
    <citation type="submission" date="2019-09" db="EMBL/GenBank/DDBJ databases">
        <authorList>
            <person name="Ou C."/>
        </authorList>
    </citation>
    <scope>NUCLEOTIDE SEQUENCE [LARGE SCALE GENOMIC DNA]</scope>
    <source>
        <strain evidence="2">S2</strain>
        <tissue evidence="2">Leaf</tissue>
    </source>
</reference>
<organism evidence="2 3">
    <name type="scientific">Pyrus ussuriensis x Pyrus communis</name>
    <dbReference type="NCBI Taxonomy" id="2448454"/>
    <lineage>
        <taxon>Eukaryota</taxon>
        <taxon>Viridiplantae</taxon>
        <taxon>Streptophyta</taxon>
        <taxon>Embryophyta</taxon>
        <taxon>Tracheophyta</taxon>
        <taxon>Spermatophyta</taxon>
        <taxon>Magnoliopsida</taxon>
        <taxon>eudicotyledons</taxon>
        <taxon>Gunneridae</taxon>
        <taxon>Pentapetalae</taxon>
        <taxon>rosids</taxon>
        <taxon>fabids</taxon>
        <taxon>Rosales</taxon>
        <taxon>Rosaceae</taxon>
        <taxon>Amygdaloideae</taxon>
        <taxon>Maleae</taxon>
        <taxon>Pyrus</taxon>
    </lineage>
</organism>
<reference evidence="2 3" key="3">
    <citation type="submission" date="2019-11" db="EMBL/GenBank/DDBJ databases">
        <title>A de novo genome assembly of a pear dwarfing rootstock.</title>
        <authorList>
            <person name="Wang F."/>
            <person name="Wang J."/>
            <person name="Li S."/>
            <person name="Zhang Y."/>
            <person name="Fang M."/>
            <person name="Ma L."/>
            <person name="Zhao Y."/>
            <person name="Jiang S."/>
        </authorList>
    </citation>
    <scope>NUCLEOTIDE SEQUENCE [LARGE SCALE GENOMIC DNA]</scope>
    <source>
        <strain evidence="2">S2</strain>
        <tissue evidence="2">Leaf</tissue>
    </source>
</reference>
<gene>
    <name evidence="2" type="ORF">D8674_011592</name>
</gene>
<dbReference type="OrthoDB" id="1737642at2759"/>
<protein>
    <submittedName>
        <fullName evidence="2">Protein FAR1-RELATED SEQUENCE 5-like</fullName>
    </submittedName>
</protein>
<comment type="caution">
    <text evidence="2">The sequence shown here is derived from an EMBL/GenBank/DDBJ whole genome shotgun (WGS) entry which is preliminary data.</text>
</comment>
<accession>A0A5N5GCL7</accession>
<dbReference type="EMBL" id="SMOL01000553">
    <property type="protein sequence ID" value="KAB2608424.1"/>
    <property type="molecule type" value="Genomic_DNA"/>
</dbReference>
<dbReference type="InterPro" id="IPR004330">
    <property type="entry name" value="FAR1_DNA_bnd_dom"/>
</dbReference>